<comment type="caution">
    <text evidence="1">The sequence shown here is derived from an EMBL/GenBank/DDBJ whole genome shotgun (WGS) entry which is preliminary data.</text>
</comment>
<proteinExistence type="predicted"/>
<dbReference type="RefSeq" id="WP_183978133.1">
    <property type="nucleotide sequence ID" value="NZ_JACHEB010000007.1"/>
</dbReference>
<dbReference type="AlphaFoldDB" id="A0A9X0QFY1"/>
<evidence type="ECO:0000313" key="2">
    <source>
        <dbReference type="Proteomes" id="UP000535182"/>
    </source>
</evidence>
<evidence type="ECO:0000313" key="1">
    <source>
        <dbReference type="EMBL" id="MBB5329539.1"/>
    </source>
</evidence>
<gene>
    <name evidence="1" type="ORF">HDF14_003161</name>
</gene>
<accession>A0A9X0QFY1</accession>
<dbReference type="EMBL" id="JACHEB010000007">
    <property type="protein sequence ID" value="MBB5329539.1"/>
    <property type="molecule type" value="Genomic_DNA"/>
</dbReference>
<dbReference type="Proteomes" id="UP000535182">
    <property type="component" value="Unassembled WGS sequence"/>
</dbReference>
<name>A0A9X0QFY1_9BACT</name>
<protein>
    <submittedName>
        <fullName evidence="1">Uncharacterized protein</fullName>
    </submittedName>
</protein>
<sequence>MMSVQADFGLTDFVGQASGSTVSWTITWPGVLDEGRFAAVSFFSDFVSTQLVRVSESFDTDNKEDPFITETIGAHSELGGIVAFRVALVVMPNH</sequence>
<organism evidence="1 2">
    <name type="scientific">Tunturiibacter gelidiferens</name>
    <dbReference type="NCBI Taxonomy" id="3069689"/>
    <lineage>
        <taxon>Bacteria</taxon>
        <taxon>Pseudomonadati</taxon>
        <taxon>Acidobacteriota</taxon>
        <taxon>Terriglobia</taxon>
        <taxon>Terriglobales</taxon>
        <taxon>Acidobacteriaceae</taxon>
        <taxon>Tunturiibacter</taxon>
    </lineage>
</organism>
<keyword evidence="2" id="KW-1185">Reference proteome</keyword>
<reference evidence="1 2" key="1">
    <citation type="submission" date="2020-08" db="EMBL/GenBank/DDBJ databases">
        <title>Genomic Encyclopedia of Type Strains, Phase IV (KMG-V): Genome sequencing to study the core and pangenomes of soil and plant-associated prokaryotes.</title>
        <authorList>
            <person name="Whitman W."/>
        </authorList>
    </citation>
    <scope>NUCLEOTIDE SEQUENCE [LARGE SCALE GENOMIC DNA]</scope>
    <source>
        <strain evidence="1 2">X5P2</strain>
    </source>
</reference>